<evidence type="ECO:0000313" key="2">
    <source>
        <dbReference type="EMBL" id="KAK6362816.1"/>
    </source>
</evidence>
<reference evidence="2 3" key="1">
    <citation type="submission" date="2019-10" db="EMBL/GenBank/DDBJ databases">
        <authorList>
            <person name="Palmer J.M."/>
        </authorList>
    </citation>
    <scope>NUCLEOTIDE SEQUENCE [LARGE SCALE GENOMIC DNA]</scope>
    <source>
        <strain evidence="2 3">TWF730</strain>
    </source>
</reference>
<feature type="signal peptide" evidence="1">
    <location>
        <begin position="1"/>
        <end position="23"/>
    </location>
</feature>
<proteinExistence type="predicted"/>
<keyword evidence="1" id="KW-0732">Signal</keyword>
<protein>
    <submittedName>
        <fullName evidence="2">Uncharacterized protein</fullName>
    </submittedName>
</protein>
<name>A0AAV9VP79_9PEZI</name>
<dbReference type="Proteomes" id="UP001373714">
    <property type="component" value="Unassembled WGS sequence"/>
</dbReference>
<evidence type="ECO:0000256" key="1">
    <source>
        <dbReference type="SAM" id="SignalP"/>
    </source>
</evidence>
<accession>A0AAV9VP79</accession>
<dbReference type="EMBL" id="JAVHNS010000001">
    <property type="protein sequence ID" value="KAK6362816.1"/>
    <property type="molecule type" value="Genomic_DNA"/>
</dbReference>
<comment type="caution">
    <text evidence="2">The sequence shown here is derived from an EMBL/GenBank/DDBJ whole genome shotgun (WGS) entry which is preliminary data.</text>
</comment>
<keyword evidence="3" id="KW-1185">Reference proteome</keyword>
<dbReference type="AlphaFoldDB" id="A0AAV9VP79"/>
<feature type="chain" id="PRO_5043440802" evidence="1">
    <location>
        <begin position="24"/>
        <end position="210"/>
    </location>
</feature>
<organism evidence="2 3">
    <name type="scientific">Orbilia blumenaviensis</name>
    <dbReference type="NCBI Taxonomy" id="1796055"/>
    <lineage>
        <taxon>Eukaryota</taxon>
        <taxon>Fungi</taxon>
        <taxon>Dikarya</taxon>
        <taxon>Ascomycota</taxon>
        <taxon>Pezizomycotina</taxon>
        <taxon>Orbiliomycetes</taxon>
        <taxon>Orbiliales</taxon>
        <taxon>Orbiliaceae</taxon>
        <taxon>Orbilia</taxon>
    </lineage>
</organism>
<sequence>MKFSTLAIFQTIAAVFCAKAVAAAGVPVPKSLTDILAKKPEPMRFTGSISAGGPTVDITGTIDEVFPKLKKLYPKLKPDLSPTTSLPKRWFPGPPTCYSTVGADRYTILNHAVPHLKALGNLMCEVRVPRTCLAAYCAPSPNSGVFLCTEAAGVRIPCRRMGENAELIANTCIGPVPGRTTGTRWDNTGYHIVVAGVCGGIYPKGVPKAG</sequence>
<gene>
    <name evidence="2" type="ORF">TWF730_000269</name>
</gene>
<evidence type="ECO:0000313" key="3">
    <source>
        <dbReference type="Proteomes" id="UP001373714"/>
    </source>
</evidence>